<comment type="cofactor">
    <cofactor evidence="4">
        <name>Mg(2+)</name>
        <dbReference type="ChEBI" id="CHEBI:18420"/>
    </cofactor>
</comment>
<proteinExistence type="inferred from homology"/>
<reference evidence="6 7" key="1">
    <citation type="submission" date="2019-07" db="EMBL/GenBank/DDBJ databases">
        <title>Genomic Encyclopedia of Archaeal and Bacterial Type Strains, Phase II (KMG-II): from individual species to whole genera.</title>
        <authorList>
            <person name="Goeker M."/>
        </authorList>
    </citation>
    <scope>NUCLEOTIDE SEQUENCE [LARGE SCALE GENOMIC DNA]</scope>
    <source>
        <strain evidence="6 7">ATCC BAA-2084</strain>
    </source>
</reference>
<protein>
    <recommendedName>
        <fullName evidence="4">Molybdopterin molybdenumtransferase</fullName>
        <ecNumber evidence="4">2.10.1.1</ecNumber>
    </recommendedName>
</protein>
<dbReference type="InterPro" id="IPR036688">
    <property type="entry name" value="MoeA_C_domain_IV_sf"/>
</dbReference>
<keyword evidence="4" id="KW-0479">Metal-binding</keyword>
<evidence type="ECO:0000313" key="6">
    <source>
        <dbReference type="EMBL" id="TWJ06821.1"/>
    </source>
</evidence>
<dbReference type="OrthoDB" id="9804758at2"/>
<comment type="caution">
    <text evidence="6">The sequence shown here is derived from an EMBL/GenBank/DDBJ whole genome shotgun (WGS) entry which is preliminary data.</text>
</comment>
<comment type="catalytic activity">
    <reaction evidence="3">
        <text>adenylyl-molybdopterin + molybdate = Mo-molybdopterin + AMP + H(+)</text>
        <dbReference type="Rhea" id="RHEA:35047"/>
        <dbReference type="ChEBI" id="CHEBI:15378"/>
        <dbReference type="ChEBI" id="CHEBI:36264"/>
        <dbReference type="ChEBI" id="CHEBI:62727"/>
        <dbReference type="ChEBI" id="CHEBI:71302"/>
        <dbReference type="ChEBI" id="CHEBI:456215"/>
        <dbReference type="EC" id="2.10.1.1"/>
    </reaction>
</comment>
<dbReference type="InterPro" id="IPR001453">
    <property type="entry name" value="MoaB/Mog_dom"/>
</dbReference>
<dbReference type="InterPro" id="IPR036135">
    <property type="entry name" value="MoeA_linker/N_sf"/>
</dbReference>
<dbReference type="STRING" id="476157.GCA_001663155_01034"/>
<comment type="pathway">
    <text evidence="4">Cofactor biosynthesis; molybdopterin biosynthesis.</text>
</comment>
<dbReference type="Gene3D" id="3.90.105.10">
    <property type="entry name" value="Molybdopterin biosynthesis moea protein, domain 2"/>
    <property type="match status" value="1"/>
</dbReference>
<dbReference type="UniPathway" id="UPA00344"/>
<gene>
    <name evidence="6" type="ORF">JN10_2358</name>
</gene>
<dbReference type="GO" id="GO:0046872">
    <property type="term" value="F:metal ion binding"/>
    <property type="evidence" value="ECO:0007669"/>
    <property type="project" value="UniProtKB-UniRule"/>
</dbReference>
<dbReference type="EC" id="2.10.1.1" evidence="4"/>
<evidence type="ECO:0000256" key="3">
    <source>
        <dbReference type="ARBA" id="ARBA00047317"/>
    </source>
</evidence>
<dbReference type="SUPFAM" id="SSF63867">
    <property type="entry name" value="MoeA C-terminal domain-like"/>
    <property type="match status" value="1"/>
</dbReference>
<dbReference type="SMART" id="SM00852">
    <property type="entry name" value="MoCF_biosynth"/>
    <property type="match status" value="1"/>
</dbReference>
<keyword evidence="4" id="KW-0460">Magnesium</keyword>
<comment type="similarity">
    <text evidence="2 4">Belongs to the MoeA family.</text>
</comment>
<dbReference type="PANTHER" id="PTHR10192">
    <property type="entry name" value="MOLYBDOPTERIN BIOSYNTHESIS PROTEIN"/>
    <property type="match status" value="1"/>
</dbReference>
<sequence length="409" mass="43040">MLNRGRVAAIAGCLRLITVDEALARLEAEVRPLAIEEVALACATGRVLAEPVTARSAAPRMAVAAMDGYAVLDASTSPDEPIRVVGESRAGLSFSEEVGPGEAARIFTGAPMPKGTDRCIMQEYAEREGGMVRFTKGYGPGWHVRKAGSDFAAGDILLQAGTRLSYRAMIAAAAADQASVQVHAQPRVAIIGTGDELAPPGEAHHRADAIPESVTLGIAAMAEQAGARIVDRVIGEDALPALERLAGKVLDLADVVIVTGGASVGERDLAKPMFAPHGLELLFAKVAMKPGKPVWLGRAKGKWVLGLPGNPTSAMVTARLFLVPLLAMLQGQAIGQVLRWRELPLDGTIPETGSRETFVRAFWGKRGLRPLGNQESGAQATLVRADWLIRCTPEGSARASGDIVVATEF</sequence>
<dbReference type="SUPFAM" id="SSF53218">
    <property type="entry name" value="Molybdenum cofactor biosynthesis proteins"/>
    <property type="match status" value="1"/>
</dbReference>
<dbReference type="Pfam" id="PF00994">
    <property type="entry name" value="MoCF_biosynth"/>
    <property type="match status" value="1"/>
</dbReference>
<evidence type="ECO:0000259" key="5">
    <source>
        <dbReference type="SMART" id="SM00852"/>
    </source>
</evidence>
<evidence type="ECO:0000256" key="2">
    <source>
        <dbReference type="ARBA" id="ARBA00010763"/>
    </source>
</evidence>
<dbReference type="RefSeq" id="WP_067598216.1">
    <property type="nucleotide sequence ID" value="NZ_CP015963.1"/>
</dbReference>
<keyword evidence="4" id="KW-0501">Molybdenum cofactor biosynthesis</keyword>
<comment type="function">
    <text evidence="1 4">Catalyzes the insertion of molybdate into adenylated molybdopterin with the concomitant release of AMP.</text>
</comment>
<dbReference type="Gene3D" id="2.170.190.11">
    <property type="entry name" value="Molybdopterin biosynthesis moea protein, domain 3"/>
    <property type="match status" value="1"/>
</dbReference>
<dbReference type="Gene3D" id="2.40.340.10">
    <property type="entry name" value="MoeA, C-terminal, domain IV"/>
    <property type="match status" value="1"/>
</dbReference>
<dbReference type="Pfam" id="PF03453">
    <property type="entry name" value="MoeA_N"/>
    <property type="match status" value="1"/>
</dbReference>
<dbReference type="InterPro" id="IPR036425">
    <property type="entry name" value="MoaB/Mog-like_dom_sf"/>
</dbReference>
<dbReference type="CDD" id="cd00887">
    <property type="entry name" value="MoeA"/>
    <property type="match status" value="1"/>
</dbReference>
<evidence type="ECO:0000256" key="1">
    <source>
        <dbReference type="ARBA" id="ARBA00002901"/>
    </source>
</evidence>
<dbReference type="Proteomes" id="UP000320547">
    <property type="component" value="Unassembled WGS sequence"/>
</dbReference>
<dbReference type="InterPro" id="IPR038987">
    <property type="entry name" value="MoeA-like"/>
</dbReference>
<evidence type="ECO:0000256" key="4">
    <source>
        <dbReference type="RuleBase" id="RU365090"/>
    </source>
</evidence>
<accession>A0A562UMG5</accession>
<dbReference type="PANTHER" id="PTHR10192:SF5">
    <property type="entry name" value="GEPHYRIN"/>
    <property type="match status" value="1"/>
</dbReference>
<dbReference type="GO" id="GO:0006777">
    <property type="term" value="P:Mo-molybdopterin cofactor biosynthetic process"/>
    <property type="evidence" value="ECO:0007669"/>
    <property type="project" value="UniProtKB-UniRule"/>
</dbReference>
<evidence type="ECO:0000313" key="7">
    <source>
        <dbReference type="Proteomes" id="UP000320547"/>
    </source>
</evidence>
<dbReference type="Gene3D" id="3.40.980.10">
    <property type="entry name" value="MoaB/Mog-like domain"/>
    <property type="match status" value="1"/>
</dbReference>
<organism evidence="6 7">
    <name type="scientific">Altererythrobacter ishigakiensis</name>
    <dbReference type="NCBI Taxonomy" id="476157"/>
    <lineage>
        <taxon>Bacteria</taxon>
        <taxon>Pseudomonadati</taxon>
        <taxon>Pseudomonadota</taxon>
        <taxon>Alphaproteobacteria</taxon>
        <taxon>Sphingomonadales</taxon>
        <taxon>Erythrobacteraceae</taxon>
        <taxon>Altererythrobacter</taxon>
    </lineage>
</organism>
<keyword evidence="7" id="KW-1185">Reference proteome</keyword>
<name>A0A562UMG5_9SPHN</name>
<keyword evidence="4" id="KW-0500">Molybdenum</keyword>
<dbReference type="InterPro" id="IPR005110">
    <property type="entry name" value="MoeA_linker/N"/>
</dbReference>
<keyword evidence="4 6" id="KW-0808">Transferase</keyword>
<feature type="domain" description="MoaB/Mog" evidence="5">
    <location>
        <begin position="189"/>
        <end position="328"/>
    </location>
</feature>
<dbReference type="GO" id="GO:0005829">
    <property type="term" value="C:cytosol"/>
    <property type="evidence" value="ECO:0007669"/>
    <property type="project" value="TreeGrafter"/>
</dbReference>
<dbReference type="AlphaFoldDB" id="A0A562UMG5"/>
<dbReference type="GO" id="GO:0061599">
    <property type="term" value="F:molybdopterin molybdotransferase activity"/>
    <property type="evidence" value="ECO:0007669"/>
    <property type="project" value="UniProtKB-UniRule"/>
</dbReference>
<dbReference type="EMBL" id="VLLK01000002">
    <property type="protein sequence ID" value="TWJ06821.1"/>
    <property type="molecule type" value="Genomic_DNA"/>
</dbReference>
<dbReference type="SUPFAM" id="SSF63882">
    <property type="entry name" value="MoeA N-terminal region -like"/>
    <property type="match status" value="1"/>
</dbReference>